<accession>A0A1Y4LSN4</accession>
<comment type="caution">
    <text evidence="2">The sequence shown here is derived from an EMBL/GenBank/DDBJ whole genome shotgun (WGS) entry which is preliminary data.</text>
</comment>
<name>A0A1Y4LSN4_9FIRM</name>
<dbReference type="Proteomes" id="UP000195326">
    <property type="component" value="Unassembled WGS sequence"/>
</dbReference>
<evidence type="ECO:0000259" key="1">
    <source>
        <dbReference type="Pfam" id="PF09359"/>
    </source>
</evidence>
<dbReference type="AlphaFoldDB" id="A0A1Y4LSN4"/>
<evidence type="ECO:0000313" key="3">
    <source>
        <dbReference type="Proteomes" id="UP000195326"/>
    </source>
</evidence>
<dbReference type="InterPro" id="IPR018966">
    <property type="entry name" value="VTC_domain"/>
</dbReference>
<evidence type="ECO:0000313" key="2">
    <source>
        <dbReference type="EMBL" id="OUP59664.1"/>
    </source>
</evidence>
<dbReference type="GO" id="GO:0006799">
    <property type="term" value="P:polyphosphate biosynthetic process"/>
    <property type="evidence" value="ECO:0007669"/>
    <property type="project" value="UniProtKB-ARBA"/>
</dbReference>
<dbReference type="STRING" id="501571.GCA_900143195_00115"/>
<gene>
    <name evidence="2" type="ORF">B5F15_04395</name>
</gene>
<organism evidence="2 3">
    <name type="scientific">Butyricicoccus pullicaecorum</name>
    <dbReference type="NCBI Taxonomy" id="501571"/>
    <lineage>
        <taxon>Bacteria</taxon>
        <taxon>Bacillati</taxon>
        <taxon>Bacillota</taxon>
        <taxon>Clostridia</taxon>
        <taxon>Eubacteriales</taxon>
        <taxon>Butyricicoccaceae</taxon>
        <taxon>Butyricicoccus</taxon>
    </lineage>
</organism>
<dbReference type="Gene3D" id="3.20.100.30">
    <property type="entry name" value="VTC, catalytic tunnel domain"/>
    <property type="match status" value="1"/>
</dbReference>
<dbReference type="CDD" id="cd07750">
    <property type="entry name" value="PolyPPase_VTC_like"/>
    <property type="match status" value="1"/>
</dbReference>
<dbReference type="Pfam" id="PF09359">
    <property type="entry name" value="VTC"/>
    <property type="match status" value="1"/>
</dbReference>
<proteinExistence type="predicted"/>
<dbReference type="InterPro" id="IPR042267">
    <property type="entry name" value="VTC_sf"/>
</dbReference>
<feature type="domain" description="VTC" evidence="1">
    <location>
        <begin position="6"/>
        <end position="221"/>
    </location>
</feature>
<reference evidence="3" key="1">
    <citation type="submission" date="2017-04" db="EMBL/GenBank/DDBJ databases">
        <title>Function of individual gut microbiota members based on whole genome sequencing of pure cultures obtained from chicken caecum.</title>
        <authorList>
            <person name="Medvecky M."/>
            <person name="Cejkova D."/>
            <person name="Polansky O."/>
            <person name="Karasova D."/>
            <person name="Kubasova T."/>
            <person name="Cizek A."/>
            <person name="Rychlik I."/>
        </authorList>
    </citation>
    <scope>NUCLEOTIDE SEQUENCE [LARGE SCALE GENOMIC DNA]</scope>
    <source>
        <strain evidence="3">An179</strain>
    </source>
</reference>
<sequence length="225" mass="26146">MDQQPRHELKHEITYGDYLALRRRLLPVMQHDPHVGQDGLYRVHSLYFDNHNDKILREKLDGKAEREKFRIRYYNNDLDHIQLEKKYKNHGLGVKYNAPMTADQVRALLRGDTAWMAESPHGLIRELYVKMKTETLRPRTTVDYVREPFLYGPGNVRVTFDSQIESAGADENFLEPHAAIPAARGKIVLEIKYDRYLPALVAGLLDLGNFRAAAFSKYAICRMVY</sequence>
<protein>
    <recommendedName>
        <fullName evidence="1">VTC domain-containing protein</fullName>
    </recommendedName>
</protein>
<dbReference type="EMBL" id="NFKL01000005">
    <property type="protein sequence ID" value="OUP59664.1"/>
    <property type="molecule type" value="Genomic_DNA"/>
</dbReference>
<dbReference type="RefSeq" id="WP_087414485.1">
    <property type="nucleotide sequence ID" value="NZ_NFKL01000005.1"/>
</dbReference>